<keyword evidence="4 6" id="KW-1133">Transmembrane helix</keyword>
<feature type="transmembrane region" description="Helical" evidence="6">
    <location>
        <begin position="183"/>
        <end position="202"/>
    </location>
</feature>
<keyword evidence="2" id="KW-1003">Cell membrane</keyword>
<feature type="transmembrane region" description="Helical" evidence="6">
    <location>
        <begin position="32"/>
        <end position="56"/>
    </location>
</feature>
<gene>
    <name evidence="7" type="ORF">CJ205_07735</name>
</gene>
<keyword evidence="5 6" id="KW-0472">Membrane</keyword>
<evidence type="ECO:0000313" key="7">
    <source>
        <dbReference type="EMBL" id="PMC57795.1"/>
    </source>
</evidence>
<evidence type="ECO:0000256" key="5">
    <source>
        <dbReference type="ARBA" id="ARBA00023136"/>
    </source>
</evidence>
<keyword evidence="3 6" id="KW-0812">Transmembrane</keyword>
<evidence type="ECO:0000256" key="4">
    <source>
        <dbReference type="ARBA" id="ARBA00022989"/>
    </source>
</evidence>
<dbReference type="Proteomes" id="UP000235682">
    <property type="component" value="Unassembled WGS sequence"/>
</dbReference>
<dbReference type="InterPro" id="IPR017039">
    <property type="entry name" value="Virul_fac_BrkB"/>
</dbReference>
<reference evidence="7 8" key="1">
    <citation type="submission" date="2017-09" db="EMBL/GenBank/DDBJ databases">
        <title>Bacterial strain isolated from the female urinary microbiota.</title>
        <authorList>
            <person name="Thomas-White K."/>
            <person name="Kumar N."/>
            <person name="Forster S."/>
            <person name="Putonti C."/>
            <person name="Lawley T."/>
            <person name="Wolfe A.J."/>
        </authorList>
    </citation>
    <scope>NUCLEOTIDE SEQUENCE [LARGE SCALE GENOMIC DNA]</scope>
    <source>
        <strain evidence="7 8">UMB0852</strain>
    </source>
</reference>
<name>A0A1G8JAN1_9LACT</name>
<dbReference type="PANTHER" id="PTHR30213:SF0">
    <property type="entry name" value="UPF0761 MEMBRANE PROTEIN YIHY"/>
    <property type="match status" value="1"/>
</dbReference>
<keyword evidence="8" id="KW-1185">Reference proteome</keyword>
<sequence length="334" mass="37739">MSSEKVSMTDKLMAVFNANKSQLAFGNYAAQFSFYVIWAIIPLLLALANVIAVLPISQYEIINSMQEVLPDQVQSLVLPILEGYLQNTSTSIFSLGLIISLWPASKIFNTLQKVLNEIYNVKGRTGVVARVLAYVFTLAVMIVLASLSVTLVVGRFLVEQLQEVIQASTRIDLSFIQTLLSQGWLLTFGVVFIVLLTIYYLVPNVRWSVKYAMPGALFSSIGLALVSQLFGIYLQYAASDLSSNNTIGVFIIFMIWLYFNSMIIMIGAYVNVLYHSYRTQNYWELISNKRYPKDHYTMTKEFKTYTDVIPVLSGKVYHLLESKQNIESEEGIEQ</sequence>
<accession>A0A1G8JAN1</accession>
<dbReference type="Pfam" id="PF03631">
    <property type="entry name" value="Virul_fac_BrkB"/>
    <property type="match status" value="1"/>
</dbReference>
<dbReference type="GO" id="GO:0005886">
    <property type="term" value="C:plasma membrane"/>
    <property type="evidence" value="ECO:0007669"/>
    <property type="project" value="UniProtKB-SubCell"/>
</dbReference>
<feature type="transmembrane region" description="Helical" evidence="6">
    <location>
        <begin position="214"/>
        <end position="234"/>
    </location>
</feature>
<dbReference type="NCBIfam" id="TIGR00765">
    <property type="entry name" value="yihY_not_rbn"/>
    <property type="match status" value="1"/>
</dbReference>
<organism evidence="7 8">
    <name type="scientific">Dolosicoccus paucivorans</name>
    <dbReference type="NCBI Taxonomy" id="84521"/>
    <lineage>
        <taxon>Bacteria</taxon>
        <taxon>Bacillati</taxon>
        <taxon>Bacillota</taxon>
        <taxon>Bacilli</taxon>
        <taxon>Lactobacillales</taxon>
        <taxon>Aerococcaceae</taxon>
        <taxon>Dolosicoccus</taxon>
    </lineage>
</organism>
<evidence type="ECO:0000313" key="8">
    <source>
        <dbReference type="Proteomes" id="UP000235682"/>
    </source>
</evidence>
<comment type="caution">
    <text evidence="7">The sequence shown here is derived from an EMBL/GenBank/DDBJ whole genome shotgun (WGS) entry which is preliminary data.</text>
</comment>
<evidence type="ECO:0000256" key="6">
    <source>
        <dbReference type="SAM" id="Phobius"/>
    </source>
</evidence>
<feature type="transmembrane region" description="Helical" evidence="6">
    <location>
        <begin position="246"/>
        <end position="270"/>
    </location>
</feature>
<dbReference type="PANTHER" id="PTHR30213">
    <property type="entry name" value="INNER MEMBRANE PROTEIN YHJD"/>
    <property type="match status" value="1"/>
</dbReference>
<feature type="transmembrane region" description="Helical" evidence="6">
    <location>
        <begin position="131"/>
        <end position="153"/>
    </location>
</feature>
<proteinExistence type="predicted"/>
<dbReference type="AlphaFoldDB" id="A0A1G8JAN1"/>
<dbReference type="RefSeq" id="WP_092084110.1">
    <property type="nucleotide sequence ID" value="NZ_FNEL01000004.1"/>
</dbReference>
<dbReference type="STRING" id="84521.SAMN04487994_100423"/>
<evidence type="ECO:0000256" key="1">
    <source>
        <dbReference type="ARBA" id="ARBA00004651"/>
    </source>
</evidence>
<comment type="subcellular location">
    <subcellularLocation>
        <location evidence="1">Cell membrane</location>
        <topology evidence="1">Multi-pass membrane protein</topology>
    </subcellularLocation>
</comment>
<evidence type="ECO:0000256" key="3">
    <source>
        <dbReference type="ARBA" id="ARBA00022692"/>
    </source>
</evidence>
<evidence type="ECO:0000256" key="2">
    <source>
        <dbReference type="ARBA" id="ARBA00022475"/>
    </source>
</evidence>
<protein>
    <submittedName>
        <fullName evidence="7">YihY/virulence factor BrkB family protein</fullName>
    </submittedName>
</protein>
<dbReference type="EMBL" id="PNHE01000045">
    <property type="protein sequence ID" value="PMC57795.1"/>
    <property type="molecule type" value="Genomic_DNA"/>
</dbReference>